<evidence type="ECO:0000313" key="14">
    <source>
        <dbReference type="EMBL" id="PBC34562.1"/>
    </source>
</evidence>
<evidence type="ECO:0000256" key="4">
    <source>
        <dbReference type="ARBA" id="ARBA00022475"/>
    </source>
</evidence>
<sequence length="1087" mass="121882">MRSNSSCYRRKAQLEKLVVAGLISSHHCLPNIEILLWSNGGGEKEKEKETRKRGRELKVVKISPSFVIRGFYGLSDFWHCYRLTIKSIERMILKYDSALDTIIHPFVFRRRTRNMDTSPTLSIGGSRARAALLTTSGTGTGSTDRRVVFLASQPAVGAGHETKTWPHHWSPHANFNLLKSSDSFEDIPISSVRILIEIKVPGFLGSVDFLGGLLEDPVLSYLLKDEDFYTCAIRDIAEKKKRLERQDMDIVIVQLERTGNGIIKTAKGKEKKNQSRSPAESDLAPWLRKTRYELQQNRGNTVGRHLEPIEGIDADQFWTRGSRFSSRTADGRSRTDERESFESTQLRYPITQPYARITSMTEFPLHGITTRKIITNEITVGLHNDGNGNFRTDIVSCIVANVIIHNKVRLACKSYTFIRYSFEIHVTGIHTLDRYIGVTLGQCRFFEEKNLDDPWLCIFRNNLGGHFFRFNGNHREDRLDNLEKILPPLFLKSFQVSSRKTVLDERCQEDIEIIIKRYYQNLALLPLDGADDEFIAVISRRPQGGANERSITSQLIFNFSTIERIVPNKALSPFQTGNSYKSPEESPHSEHSRLRKYRSLGEFVVLARKVSIIKNPGHGGGFARHESAWSASGAPSAMLKFEGQTWVAQSMDIARNLNICVEILNIPGTSWGIMSLLINEAQSIPGIYFTLPEDKGLYTSKAFHERATIPLAKFGEPGQEGPTCSLTPAVLFIRLVSPARILTRSEYLNRMELEMDITFKDRFIGDYVTANYRLPRKLEKINIGGTAVSITIISQSFLSTSPSLFNLSSFNRNFRKYRSGMESQIGFDYRSLIRNLFFKEGIGSLKVVPGGIELRGQAAVLDALVASSLRSRRGKNLVLESWNNFTASARSHDGRLLARFTVGEDRVDCVSRGFRITDPQGGILFSVDREQVVVGAEMLKVTGDGGAVFQGSVQTPLVRGESGRGLRLESATRSLKISAPQQVAIESWANEISASCLTDLKLESVHGAIKLEAKTLFMKGLKTASPTSQGHTSREQQQQQQQHSPRTGSSPHQSQRDTTIYQLCACANGKLFLARSEGTCQADKSIC</sequence>
<evidence type="ECO:0000256" key="12">
    <source>
        <dbReference type="ARBA" id="ARBA00023212"/>
    </source>
</evidence>
<keyword evidence="6" id="KW-0812">Transmembrane</keyword>
<evidence type="ECO:0000256" key="8">
    <source>
        <dbReference type="ARBA" id="ARBA00022989"/>
    </source>
</evidence>
<proteinExistence type="inferred from homology"/>
<organism evidence="14 15">
    <name type="scientific">Apis cerana cerana</name>
    <name type="common">Oriental honeybee</name>
    <dbReference type="NCBI Taxonomy" id="94128"/>
    <lineage>
        <taxon>Eukaryota</taxon>
        <taxon>Metazoa</taxon>
        <taxon>Ecdysozoa</taxon>
        <taxon>Arthropoda</taxon>
        <taxon>Hexapoda</taxon>
        <taxon>Insecta</taxon>
        <taxon>Pterygota</taxon>
        <taxon>Neoptera</taxon>
        <taxon>Endopterygota</taxon>
        <taxon>Hymenoptera</taxon>
        <taxon>Apocrita</taxon>
        <taxon>Aculeata</taxon>
        <taxon>Apoidea</taxon>
        <taxon>Anthophila</taxon>
        <taxon>Apidae</taxon>
        <taxon>Apis</taxon>
    </lineage>
</organism>
<dbReference type="GO" id="GO:0005856">
    <property type="term" value="C:cytoskeleton"/>
    <property type="evidence" value="ECO:0007669"/>
    <property type="project" value="UniProtKB-SubCell"/>
</dbReference>
<dbReference type="PANTHER" id="PTHR12939">
    <property type="entry name" value="SARCOGLYCAN"/>
    <property type="match status" value="1"/>
</dbReference>
<keyword evidence="4" id="KW-1003">Cell membrane</keyword>
<dbReference type="GO" id="GO:0016012">
    <property type="term" value="C:sarcoglycan complex"/>
    <property type="evidence" value="ECO:0007669"/>
    <property type="project" value="InterPro"/>
</dbReference>
<keyword evidence="15" id="KW-1185">Reference proteome</keyword>
<dbReference type="GO" id="GO:0042383">
    <property type="term" value="C:sarcolemma"/>
    <property type="evidence" value="ECO:0007669"/>
    <property type="project" value="UniProtKB-SubCell"/>
</dbReference>
<feature type="region of interest" description="Disordered" evidence="13">
    <location>
        <begin position="1022"/>
        <end position="1054"/>
    </location>
</feature>
<dbReference type="InterPro" id="IPR006875">
    <property type="entry name" value="Sarcoglycan"/>
</dbReference>
<evidence type="ECO:0000256" key="11">
    <source>
        <dbReference type="ARBA" id="ARBA00023180"/>
    </source>
</evidence>
<keyword evidence="8" id="KW-1133">Transmembrane helix</keyword>
<evidence type="ECO:0000256" key="5">
    <source>
        <dbReference type="ARBA" id="ARBA00022490"/>
    </source>
</evidence>
<dbReference type="OrthoDB" id="8881719at2759"/>
<protein>
    <submittedName>
        <fullName evidence="14">Zeta-sarcoglycan</fullName>
    </submittedName>
</protein>
<keyword evidence="9" id="KW-0472">Membrane</keyword>
<feature type="compositionally biased region" description="Polar residues" evidence="13">
    <location>
        <begin position="1043"/>
        <end position="1054"/>
    </location>
</feature>
<comment type="similarity">
    <text evidence="3">Belongs to the sarcoglycan beta/delta/gamma/zeta family.</text>
</comment>
<evidence type="ECO:0000256" key="2">
    <source>
        <dbReference type="ARBA" id="ARBA00004274"/>
    </source>
</evidence>
<dbReference type="AlphaFoldDB" id="A0A2A3ETE2"/>
<keyword evidence="11" id="KW-0325">Glycoprotein</keyword>
<gene>
    <name evidence="14" type="ORF">APICC_02335</name>
</gene>
<evidence type="ECO:0000256" key="9">
    <source>
        <dbReference type="ARBA" id="ARBA00023136"/>
    </source>
</evidence>
<evidence type="ECO:0000256" key="13">
    <source>
        <dbReference type="SAM" id="MobiDB-lite"/>
    </source>
</evidence>
<dbReference type="InterPro" id="IPR039972">
    <property type="entry name" value="Sarcoglycan_gamma/delta/zeta"/>
</dbReference>
<comment type="subcellular location">
    <subcellularLocation>
        <location evidence="2">Cell membrane</location>
        <location evidence="2">Sarcolemma</location>
        <topology evidence="2">Single-pass type II membrane protein</topology>
    </subcellularLocation>
    <subcellularLocation>
        <location evidence="1">Cytoplasm</location>
        <location evidence="1">Cytoskeleton</location>
    </subcellularLocation>
</comment>
<dbReference type="EMBL" id="KZ288189">
    <property type="protein sequence ID" value="PBC34562.1"/>
    <property type="molecule type" value="Genomic_DNA"/>
</dbReference>
<evidence type="ECO:0000256" key="10">
    <source>
        <dbReference type="ARBA" id="ARBA00023157"/>
    </source>
</evidence>
<dbReference type="Pfam" id="PF04790">
    <property type="entry name" value="Sarcoglycan_1"/>
    <property type="match status" value="1"/>
</dbReference>
<reference evidence="14 15" key="1">
    <citation type="submission" date="2014-07" db="EMBL/GenBank/DDBJ databases">
        <title>Genomic and transcriptomic analysis on Apis cerana provide comprehensive insights into honey bee biology.</title>
        <authorList>
            <person name="Diao Q."/>
            <person name="Sun L."/>
            <person name="Zheng H."/>
            <person name="Zheng H."/>
            <person name="Xu S."/>
            <person name="Wang S."/>
            <person name="Zeng Z."/>
            <person name="Hu F."/>
            <person name="Su S."/>
            <person name="Wu J."/>
        </authorList>
    </citation>
    <scope>NUCLEOTIDE SEQUENCE [LARGE SCALE GENOMIC DNA]</scope>
    <source>
        <tissue evidence="14">Pupae without intestine</tissue>
    </source>
</reference>
<dbReference type="GO" id="GO:0060047">
    <property type="term" value="P:heart contraction"/>
    <property type="evidence" value="ECO:0007669"/>
    <property type="project" value="TreeGrafter"/>
</dbReference>
<dbReference type="STRING" id="94128.A0A2A3ETE2"/>
<name>A0A2A3ETE2_APICC</name>
<evidence type="ECO:0000256" key="6">
    <source>
        <dbReference type="ARBA" id="ARBA00022692"/>
    </source>
</evidence>
<keyword evidence="10" id="KW-1015">Disulfide bond</keyword>
<keyword evidence="5" id="KW-0963">Cytoplasm</keyword>
<evidence type="ECO:0000256" key="3">
    <source>
        <dbReference type="ARBA" id="ARBA00007574"/>
    </source>
</evidence>
<keyword evidence="7" id="KW-0735">Signal-anchor</keyword>
<keyword evidence="12" id="KW-0206">Cytoskeleton</keyword>
<accession>A0A2A3ETE2</accession>
<evidence type="ECO:0000313" key="15">
    <source>
        <dbReference type="Proteomes" id="UP000242457"/>
    </source>
</evidence>
<dbReference type="Proteomes" id="UP000242457">
    <property type="component" value="Unassembled WGS sequence"/>
</dbReference>
<evidence type="ECO:0000256" key="7">
    <source>
        <dbReference type="ARBA" id="ARBA00022968"/>
    </source>
</evidence>
<evidence type="ECO:0000256" key="1">
    <source>
        <dbReference type="ARBA" id="ARBA00004245"/>
    </source>
</evidence>
<dbReference type="PANTHER" id="PTHR12939:SF10">
    <property type="entry name" value="EG:4F1.1 PROTEIN"/>
    <property type="match status" value="1"/>
</dbReference>